<dbReference type="SUPFAM" id="SSF49313">
    <property type="entry name" value="Cadherin-like"/>
    <property type="match status" value="2"/>
</dbReference>
<evidence type="ECO:0000256" key="2">
    <source>
        <dbReference type="ARBA" id="ARBA00022989"/>
    </source>
</evidence>
<dbReference type="InterPro" id="IPR002126">
    <property type="entry name" value="Cadherin-like_dom"/>
</dbReference>
<dbReference type="RefSeq" id="WP_065180094.1">
    <property type="nucleotide sequence ID" value="NZ_LYXA01000001.1"/>
</dbReference>
<feature type="domain" description="Cadherin" evidence="4">
    <location>
        <begin position="124"/>
        <end position="236"/>
    </location>
</feature>
<dbReference type="CDD" id="cd11304">
    <property type="entry name" value="Cadherin_repeat"/>
    <property type="match status" value="2"/>
</dbReference>
<dbReference type="EMBL" id="LYXA01000001">
    <property type="protein sequence ID" value="OBU77860.1"/>
    <property type="molecule type" value="Genomic_DNA"/>
</dbReference>
<accession>A0A853MER2</accession>
<comment type="caution">
    <text evidence="3">Lacks conserved residue(s) required for the propagation of feature annotation.</text>
</comment>
<sequence length="322" mass="34086">MVVDFINGTPVVTNRPPAFSSGNFTVPENTTGVGSVMATDEDEGTTLTFSIVGGADRDKFSINRVTGALSFNTAPDFEAPGDVGTNNVYDLRIQVRDGQNSVEQDITITVTDVNELPANQAPTFTSAPSFTVPENRTTVGNVTASDPENDPLSFSITGGSDQARFAINASTGSLSFVTASDYETPTDVGRNNIYDLQISVFDGQNTVNQNIAVTVTDVNDRTLLGGILSDNNDPDGHGTHVSGIIGATDPNIGVANNVDLIGLRVLGEGQDGSEVAQALQWVLDHRSEYNIVAVNMSLGIPSAFYTQPQKVRVIQFTIHGDV</sequence>
<dbReference type="PROSITE" id="PS00137">
    <property type="entry name" value="SUBTILASE_HIS"/>
    <property type="match status" value="1"/>
</dbReference>
<evidence type="ECO:0000313" key="6">
    <source>
        <dbReference type="Proteomes" id="UP000093903"/>
    </source>
</evidence>
<dbReference type="GO" id="GO:0007156">
    <property type="term" value="P:homophilic cell adhesion via plasma membrane adhesion molecules"/>
    <property type="evidence" value="ECO:0007669"/>
    <property type="project" value="InterPro"/>
</dbReference>
<dbReference type="PROSITE" id="PS50268">
    <property type="entry name" value="CADHERIN_2"/>
    <property type="match status" value="2"/>
</dbReference>
<dbReference type="SMART" id="SM00112">
    <property type="entry name" value="CA"/>
    <property type="match status" value="2"/>
</dbReference>
<comment type="similarity">
    <text evidence="3">Belongs to the peptidase S8 family.</text>
</comment>
<keyword evidence="1" id="KW-0812">Transmembrane</keyword>
<dbReference type="AlphaFoldDB" id="A0A853MER2"/>
<proteinExistence type="inferred from homology"/>
<dbReference type="PANTHER" id="PTHR24026">
    <property type="entry name" value="FAT ATYPICAL CADHERIN-RELATED"/>
    <property type="match status" value="1"/>
</dbReference>
<dbReference type="InterPro" id="IPR036852">
    <property type="entry name" value="Peptidase_S8/S53_dom_sf"/>
</dbReference>
<evidence type="ECO:0000256" key="3">
    <source>
        <dbReference type="PROSITE-ProRule" id="PRU01240"/>
    </source>
</evidence>
<evidence type="ECO:0000259" key="4">
    <source>
        <dbReference type="PROSITE" id="PS50268"/>
    </source>
</evidence>
<dbReference type="Proteomes" id="UP000093903">
    <property type="component" value="Unassembled WGS sequence"/>
</dbReference>
<dbReference type="GO" id="GO:0006508">
    <property type="term" value="P:proteolysis"/>
    <property type="evidence" value="ECO:0007669"/>
    <property type="project" value="InterPro"/>
</dbReference>
<dbReference type="Gene3D" id="2.60.40.60">
    <property type="entry name" value="Cadherins"/>
    <property type="match status" value="1"/>
</dbReference>
<comment type="caution">
    <text evidence="5">The sequence shown here is derived from an EMBL/GenBank/DDBJ whole genome shotgun (WGS) entry which is preliminary data.</text>
</comment>
<evidence type="ECO:0000313" key="5">
    <source>
        <dbReference type="EMBL" id="OBU77860.1"/>
    </source>
</evidence>
<protein>
    <recommendedName>
        <fullName evidence="4">Cadherin domain-containing protein</fullName>
    </recommendedName>
</protein>
<keyword evidence="2" id="KW-1133">Transmembrane helix</keyword>
<evidence type="ECO:0000256" key="1">
    <source>
        <dbReference type="ARBA" id="ARBA00022692"/>
    </source>
</evidence>
<dbReference type="PROSITE" id="PS51892">
    <property type="entry name" value="SUBTILASE"/>
    <property type="match status" value="1"/>
</dbReference>
<organism evidence="5 6">
    <name type="scientific">Cylindrospermopsis raciborskii CS-505</name>
    <dbReference type="NCBI Taxonomy" id="533240"/>
    <lineage>
        <taxon>Bacteria</taxon>
        <taxon>Bacillati</taxon>
        <taxon>Cyanobacteriota</taxon>
        <taxon>Cyanophyceae</taxon>
        <taxon>Nostocales</taxon>
        <taxon>Aphanizomenonaceae</taxon>
        <taxon>Cylindrospermopsis</taxon>
    </lineage>
</organism>
<dbReference type="PANTHER" id="PTHR24026:SF126">
    <property type="entry name" value="PROTOCADHERIN FAT 4"/>
    <property type="match status" value="1"/>
</dbReference>
<dbReference type="Gene3D" id="3.40.50.200">
    <property type="entry name" value="Peptidase S8/S53 domain"/>
    <property type="match status" value="1"/>
</dbReference>
<name>A0A853MER2_9CYAN</name>
<dbReference type="Pfam" id="PF00082">
    <property type="entry name" value="Peptidase_S8"/>
    <property type="match status" value="1"/>
</dbReference>
<dbReference type="GO" id="GO:0004252">
    <property type="term" value="F:serine-type endopeptidase activity"/>
    <property type="evidence" value="ECO:0007669"/>
    <property type="project" value="InterPro"/>
</dbReference>
<reference evidence="5 6" key="1">
    <citation type="submission" date="2016-05" db="EMBL/GenBank/DDBJ databases">
        <title>First complete genome of the cyanobacterium Cylindrospermopsis raciborskii CS505, containing a circular chromosome and a single extrachromosomal element.</title>
        <authorList>
            <person name="Fuentes J."/>
            <person name="Tamames J."/>
            <person name="Allen E."/>
            <person name="Plominski A."/>
            <person name="Vasquez M."/>
        </authorList>
    </citation>
    <scope>NUCLEOTIDE SEQUENCE [LARGE SCALE GENOMIC DNA]</scope>
    <source>
        <strain evidence="5 6">CS505</strain>
    </source>
</reference>
<dbReference type="InterPro" id="IPR000209">
    <property type="entry name" value="Peptidase_S8/S53_dom"/>
</dbReference>
<dbReference type="SUPFAM" id="SSF52743">
    <property type="entry name" value="Subtilisin-like"/>
    <property type="match status" value="1"/>
</dbReference>
<dbReference type="Pfam" id="PF00028">
    <property type="entry name" value="Cadherin"/>
    <property type="match status" value="2"/>
</dbReference>
<dbReference type="GO" id="GO:0005886">
    <property type="term" value="C:plasma membrane"/>
    <property type="evidence" value="ECO:0007669"/>
    <property type="project" value="UniProtKB-SubCell"/>
</dbReference>
<feature type="domain" description="Cadherin" evidence="4">
    <location>
        <begin position="18"/>
        <end position="124"/>
    </location>
</feature>
<dbReference type="InterPro" id="IPR015919">
    <property type="entry name" value="Cadherin-like_sf"/>
</dbReference>
<dbReference type="InterPro" id="IPR022398">
    <property type="entry name" value="Peptidase_S8_His-AS"/>
</dbReference>
<gene>
    <name evidence="5" type="ORF">A9P98_17375</name>
</gene>
<dbReference type="GO" id="GO:0005509">
    <property type="term" value="F:calcium ion binding"/>
    <property type="evidence" value="ECO:0007669"/>
    <property type="project" value="InterPro"/>
</dbReference>
<keyword evidence="2" id="KW-0472">Membrane</keyword>